<dbReference type="InterPro" id="IPR006721">
    <property type="entry name" value="ATP_synth_F1_esu_mt"/>
</dbReference>
<comment type="caution">
    <text evidence="2">The sequence shown here is derived from an EMBL/GenBank/DDBJ whole genome shotgun (WGS) entry which is preliminary data.</text>
</comment>
<dbReference type="GO" id="GO:0046933">
    <property type="term" value="F:proton-transporting ATP synthase activity, rotational mechanism"/>
    <property type="evidence" value="ECO:0007669"/>
    <property type="project" value="InterPro"/>
</dbReference>
<dbReference type="SUPFAM" id="SSF48690">
    <property type="entry name" value="Epsilon subunit of mitochondrial F1F0-ATP synthase"/>
    <property type="match status" value="1"/>
</dbReference>
<dbReference type="InterPro" id="IPR036742">
    <property type="entry name" value="ATP_synth_F1_esu_sf_mt"/>
</dbReference>
<comment type="similarity">
    <text evidence="1">Belongs to the eukaryotic ATPase epsilon family.</text>
</comment>
<accession>A0AAD5WFI0</accession>
<organism evidence="2 3">
    <name type="scientific">Parelaphostrongylus tenuis</name>
    <name type="common">Meningeal worm</name>
    <dbReference type="NCBI Taxonomy" id="148309"/>
    <lineage>
        <taxon>Eukaryota</taxon>
        <taxon>Metazoa</taxon>
        <taxon>Ecdysozoa</taxon>
        <taxon>Nematoda</taxon>
        <taxon>Chromadorea</taxon>
        <taxon>Rhabditida</taxon>
        <taxon>Rhabditina</taxon>
        <taxon>Rhabditomorpha</taxon>
        <taxon>Strongyloidea</taxon>
        <taxon>Metastrongylidae</taxon>
        <taxon>Parelaphostrongylus</taxon>
    </lineage>
</organism>
<reference evidence="2" key="1">
    <citation type="submission" date="2021-06" db="EMBL/GenBank/DDBJ databases">
        <title>Parelaphostrongylus tenuis whole genome reference sequence.</title>
        <authorList>
            <person name="Garwood T.J."/>
            <person name="Larsen P.A."/>
            <person name="Fountain-Jones N.M."/>
            <person name="Garbe J.R."/>
            <person name="Macchietto M.G."/>
            <person name="Kania S.A."/>
            <person name="Gerhold R.W."/>
            <person name="Richards J.E."/>
            <person name="Wolf T.M."/>
        </authorList>
    </citation>
    <scope>NUCLEOTIDE SEQUENCE</scope>
    <source>
        <strain evidence="2">MNPRO001-30</strain>
        <tissue evidence="2">Meninges</tissue>
    </source>
</reference>
<dbReference type="CDD" id="cd12153">
    <property type="entry name" value="F1-ATPase_epsilon"/>
    <property type="match status" value="1"/>
</dbReference>
<keyword evidence="3" id="KW-1185">Reference proteome</keyword>
<dbReference type="AlphaFoldDB" id="A0AAD5WFI0"/>
<dbReference type="EMBL" id="JAHQIW010006113">
    <property type="protein sequence ID" value="KAJ1368211.1"/>
    <property type="molecule type" value="Genomic_DNA"/>
</dbReference>
<sequence>MFQFQTPHLLICDRRSFLENVGLDRIRIDLERKKMVTWRAAGINYVRFAQIASEVTRKCTKTTAKPSAKITDRMGNLKVTMWEKGKAVKKT</sequence>
<dbReference type="Gene3D" id="1.10.1620.20">
    <property type="entry name" value="ATP synthase, F1 complex, epsilon subunit superfamily, mitochondrial"/>
    <property type="match status" value="1"/>
</dbReference>
<evidence type="ECO:0000256" key="1">
    <source>
        <dbReference type="ARBA" id="ARBA00009502"/>
    </source>
</evidence>
<evidence type="ECO:0000313" key="3">
    <source>
        <dbReference type="Proteomes" id="UP001196413"/>
    </source>
</evidence>
<dbReference type="GO" id="GO:0005743">
    <property type="term" value="C:mitochondrial inner membrane"/>
    <property type="evidence" value="ECO:0007669"/>
    <property type="project" value="InterPro"/>
</dbReference>
<dbReference type="Proteomes" id="UP001196413">
    <property type="component" value="Unassembled WGS sequence"/>
</dbReference>
<gene>
    <name evidence="2" type="ORF">KIN20_029291</name>
</gene>
<protein>
    <submittedName>
        <fullName evidence="2">Uncharacterized protein</fullName>
    </submittedName>
</protein>
<evidence type="ECO:0000313" key="2">
    <source>
        <dbReference type="EMBL" id="KAJ1368211.1"/>
    </source>
</evidence>
<dbReference type="Pfam" id="PF04627">
    <property type="entry name" value="ATP-synt_Eps"/>
    <property type="match status" value="1"/>
</dbReference>
<dbReference type="GO" id="GO:0045259">
    <property type="term" value="C:proton-transporting ATP synthase complex"/>
    <property type="evidence" value="ECO:0007669"/>
    <property type="project" value="InterPro"/>
</dbReference>
<name>A0AAD5WFI0_PARTN</name>
<proteinExistence type="inferred from homology"/>